<dbReference type="InterPro" id="IPR050330">
    <property type="entry name" value="Bact_OuterMem_StrucFunc"/>
</dbReference>
<dbReference type="Proteomes" id="UP000575985">
    <property type="component" value="Unassembled WGS sequence"/>
</dbReference>
<feature type="region of interest" description="Disordered" evidence="5">
    <location>
        <begin position="604"/>
        <end position="629"/>
    </location>
</feature>
<feature type="compositionally biased region" description="Basic and acidic residues" evidence="5">
    <location>
        <begin position="977"/>
        <end position="1000"/>
    </location>
</feature>
<feature type="compositionally biased region" description="Basic residues" evidence="5">
    <location>
        <begin position="1022"/>
        <end position="1035"/>
    </location>
</feature>
<dbReference type="RefSeq" id="WP_179769739.1">
    <property type="nucleotide sequence ID" value="NZ_JACCFO010000001.1"/>
</dbReference>
<accession>A0A853BV42</accession>
<feature type="transmembrane region" description="Helical" evidence="6">
    <location>
        <begin position="91"/>
        <end position="114"/>
    </location>
</feature>
<feature type="compositionally biased region" description="Pro residues" evidence="5">
    <location>
        <begin position="765"/>
        <end position="775"/>
    </location>
</feature>
<feature type="compositionally biased region" description="Basic and acidic residues" evidence="5">
    <location>
        <begin position="919"/>
        <end position="929"/>
    </location>
</feature>
<sequence>MSTIRRLSALLLALAVLAGLPYVLLWHLPWPSLDLSWETALVHVRSLSAPPGVAMAALIVALWAVWGLYAAGIAAEVIARGRGGRLPFRPLGPLQVVAATALGATVAAPTHALADTVQVESVDPGELNLDAPETPRPQVEESPPADLDDGPAAPGSTVERSRTVAGFALNSDRLTDPMREDLTKVADMIRDFGSADHTVHITGHADKTGPEDFNRQLSEQRARAAADFLREKLGDDAPRIETEGAGSTDPREGDLAAQRRIEVDYTVVSGQQPDAAPTTAQDRPAAETPEAAPAQDAPAEADAGGGADGGGADTAGAGEGADAATDSTTESAAGEAGEGAEEGAPVVAPPVLPTSAGGDTPDFSVDVENPAVVGAIAVAGIVGGYAAGRGGVRLAGLRLTLPRPKVGGRPPKPRALPPAPPRPTVADDIDERVTVELDHVPGLGLTGAGSYAAARRLVVNALGDPEQRPARILLTDALAQRFLGGEAYGALRAHPREEVRIVDTMEDALAELQRELHERAADPLTSAEGDPLVLVTEPDARHETALSGLLLHGQRRGITAVVLGRWPLGGSCAVAADGLITETSPPLNPLFHASWPGASQEDVAAAVRAHAGAGEAGDAATDAEPAPAAPAGAVDWEALPERPTAESAGPAADRADTEPAAEPIAAPAGAEEPVRPMPRKAGRRGRARFRRLAAESPGDRGERVTDADGFSAALLPDTGAADDAEAGAEVTPSAPGTAAEEPTRDSRSQRANGAGGPQPTGSAAPPVPGARPTPAEPAEASAPARSPDAPDAAVPAALAVPAPPTELPGAVPGVGRYAPVGPVSPLRRDGGAGRPGRPAPETAPADASAGAAAPPEAAEDPARTERTAPPRRPGAGAAGGTAAEVSAGTGPAPADTEAEKPPAPAGTAVPSRRRGRFARLGDRAERTSRAADTAGQPPAAAPAPDEGADNAATSGPGSGAAPRRSDLTPRAARVRRMREVQADADREEARPTGDAADRDPQGAADPAGADGDTDHDGGSPRLPRKPKKAGRGRAWRPRETT</sequence>
<evidence type="ECO:0000256" key="1">
    <source>
        <dbReference type="ARBA" id="ARBA00004442"/>
    </source>
</evidence>
<evidence type="ECO:0000256" key="2">
    <source>
        <dbReference type="ARBA" id="ARBA00023136"/>
    </source>
</evidence>
<feature type="compositionally biased region" description="Low complexity" evidence="5">
    <location>
        <begin position="286"/>
        <end position="302"/>
    </location>
</feature>
<gene>
    <name evidence="8" type="ORF">HNR12_004902</name>
</gene>
<feature type="region of interest" description="Disordered" evidence="5">
    <location>
        <begin position="230"/>
        <end position="254"/>
    </location>
</feature>
<evidence type="ECO:0000313" key="8">
    <source>
        <dbReference type="EMBL" id="NYI98625.1"/>
    </source>
</evidence>
<feature type="region of interest" description="Disordered" evidence="5">
    <location>
        <begin position="642"/>
        <end position="1041"/>
    </location>
</feature>
<proteinExistence type="predicted"/>
<dbReference type="EMBL" id="JACCFO010000001">
    <property type="protein sequence ID" value="NYI98625.1"/>
    <property type="molecule type" value="Genomic_DNA"/>
</dbReference>
<feature type="region of interest" description="Disordered" evidence="5">
    <location>
        <begin position="267"/>
        <end position="362"/>
    </location>
</feature>
<evidence type="ECO:0000259" key="7">
    <source>
        <dbReference type="PROSITE" id="PS51123"/>
    </source>
</evidence>
<evidence type="ECO:0000256" key="4">
    <source>
        <dbReference type="PROSITE-ProRule" id="PRU00473"/>
    </source>
</evidence>
<dbReference type="Gene3D" id="3.30.1330.60">
    <property type="entry name" value="OmpA-like domain"/>
    <property type="match status" value="1"/>
</dbReference>
<dbReference type="InterPro" id="IPR036737">
    <property type="entry name" value="OmpA-like_sf"/>
</dbReference>
<dbReference type="SUPFAM" id="SSF103088">
    <property type="entry name" value="OmpA-like"/>
    <property type="match status" value="1"/>
</dbReference>
<feature type="compositionally biased region" description="Pro residues" evidence="5">
    <location>
        <begin position="413"/>
        <end position="423"/>
    </location>
</feature>
<feature type="compositionally biased region" description="Low complexity" evidence="5">
    <location>
        <begin position="776"/>
        <end position="800"/>
    </location>
</feature>
<comment type="subcellular location">
    <subcellularLocation>
        <location evidence="1">Cell outer membrane</location>
    </subcellularLocation>
</comment>
<comment type="caution">
    <text evidence="8">The sequence shown here is derived from an EMBL/GenBank/DDBJ whole genome shotgun (WGS) entry which is preliminary data.</text>
</comment>
<name>A0A853BV42_9ACTN</name>
<dbReference type="InterPro" id="IPR006665">
    <property type="entry name" value="OmpA-like"/>
</dbReference>
<dbReference type="CDD" id="cd07185">
    <property type="entry name" value="OmpA_C-like"/>
    <property type="match status" value="1"/>
</dbReference>
<feature type="domain" description="OmpA-like" evidence="7">
    <location>
        <begin position="154"/>
        <end position="271"/>
    </location>
</feature>
<evidence type="ECO:0000313" key="9">
    <source>
        <dbReference type="Proteomes" id="UP000575985"/>
    </source>
</evidence>
<feature type="compositionally biased region" description="Low complexity" evidence="5">
    <location>
        <begin position="880"/>
        <end position="890"/>
    </location>
</feature>
<feature type="compositionally biased region" description="Gly residues" evidence="5">
    <location>
        <begin position="303"/>
        <end position="319"/>
    </location>
</feature>
<evidence type="ECO:0000256" key="6">
    <source>
        <dbReference type="SAM" id="Phobius"/>
    </source>
</evidence>
<feature type="compositionally biased region" description="Low complexity" evidence="5">
    <location>
        <begin position="835"/>
        <end position="856"/>
    </location>
</feature>
<keyword evidence="6" id="KW-1133">Transmembrane helix</keyword>
<feature type="compositionally biased region" description="Basic and acidic residues" evidence="5">
    <location>
        <begin position="697"/>
        <end position="706"/>
    </location>
</feature>
<dbReference type="Pfam" id="PF00691">
    <property type="entry name" value="OmpA"/>
    <property type="match status" value="1"/>
</dbReference>
<dbReference type="PRINTS" id="PR01021">
    <property type="entry name" value="OMPADOMAIN"/>
</dbReference>
<dbReference type="PANTHER" id="PTHR30329:SF21">
    <property type="entry name" value="LIPOPROTEIN YIAD-RELATED"/>
    <property type="match status" value="1"/>
</dbReference>
<organism evidence="8 9">
    <name type="scientific">Streptomonospora nanhaiensis</name>
    <dbReference type="NCBI Taxonomy" id="1323731"/>
    <lineage>
        <taxon>Bacteria</taxon>
        <taxon>Bacillati</taxon>
        <taxon>Actinomycetota</taxon>
        <taxon>Actinomycetes</taxon>
        <taxon>Streptosporangiales</taxon>
        <taxon>Nocardiopsidaceae</taxon>
        <taxon>Streptomonospora</taxon>
    </lineage>
</organism>
<feature type="compositionally biased region" description="Low complexity" evidence="5">
    <location>
        <begin position="930"/>
        <end position="962"/>
    </location>
</feature>
<evidence type="ECO:0000256" key="3">
    <source>
        <dbReference type="ARBA" id="ARBA00023237"/>
    </source>
</evidence>
<feature type="region of interest" description="Disordered" evidence="5">
    <location>
        <begin position="125"/>
        <end position="162"/>
    </location>
</feature>
<feature type="compositionally biased region" description="Basic residues" evidence="5">
    <location>
        <begin position="677"/>
        <end position="691"/>
    </location>
</feature>
<dbReference type="AlphaFoldDB" id="A0A853BV42"/>
<feature type="compositionally biased region" description="Low complexity" evidence="5">
    <location>
        <begin position="1001"/>
        <end position="1010"/>
    </location>
</feature>
<keyword evidence="3" id="KW-0998">Cell outer membrane</keyword>
<reference evidence="8 9" key="1">
    <citation type="submission" date="2020-07" db="EMBL/GenBank/DDBJ databases">
        <title>Sequencing the genomes of 1000 actinobacteria strains.</title>
        <authorList>
            <person name="Klenk H.-P."/>
        </authorList>
    </citation>
    <scope>NUCLEOTIDE SEQUENCE [LARGE SCALE GENOMIC DNA]</scope>
    <source>
        <strain evidence="8 9">DSM 45927</strain>
    </source>
</reference>
<dbReference type="GO" id="GO:0009279">
    <property type="term" value="C:cell outer membrane"/>
    <property type="evidence" value="ECO:0007669"/>
    <property type="project" value="UniProtKB-SubCell"/>
</dbReference>
<feature type="transmembrane region" description="Helical" evidence="6">
    <location>
        <begin position="53"/>
        <end position="79"/>
    </location>
</feature>
<dbReference type="PANTHER" id="PTHR30329">
    <property type="entry name" value="STATOR ELEMENT OF FLAGELLAR MOTOR COMPLEX"/>
    <property type="match status" value="1"/>
</dbReference>
<feature type="compositionally biased region" description="Low complexity" evidence="5">
    <location>
        <begin position="658"/>
        <end position="671"/>
    </location>
</feature>
<evidence type="ECO:0000256" key="5">
    <source>
        <dbReference type="SAM" id="MobiDB-lite"/>
    </source>
</evidence>
<keyword evidence="6" id="KW-0812">Transmembrane</keyword>
<feature type="compositionally biased region" description="Basic and acidic residues" evidence="5">
    <location>
        <begin position="230"/>
        <end position="242"/>
    </location>
</feature>
<dbReference type="PROSITE" id="PS51123">
    <property type="entry name" value="OMPA_2"/>
    <property type="match status" value="1"/>
</dbReference>
<keyword evidence="9" id="KW-1185">Reference proteome</keyword>
<feature type="region of interest" description="Disordered" evidence="5">
    <location>
        <begin position="403"/>
        <end position="426"/>
    </location>
</feature>
<feature type="compositionally biased region" description="Low complexity" evidence="5">
    <location>
        <begin position="320"/>
        <end position="335"/>
    </location>
</feature>
<keyword evidence="2 4" id="KW-0472">Membrane</keyword>
<dbReference type="InterPro" id="IPR006664">
    <property type="entry name" value="OMP_bac"/>
</dbReference>
<protein>
    <submittedName>
        <fullName evidence="8">Outer membrane protein OmpA-like peptidoglycan-associated protein</fullName>
    </submittedName>
</protein>